<evidence type="ECO:0000313" key="2">
    <source>
        <dbReference type="EMBL" id="GAA0627357.1"/>
    </source>
</evidence>
<dbReference type="SUPFAM" id="SSF53807">
    <property type="entry name" value="Helical backbone' metal receptor"/>
    <property type="match status" value="1"/>
</dbReference>
<dbReference type="EMBL" id="BAAAHE010000029">
    <property type="protein sequence ID" value="GAA0627357.1"/>
    <property type="molecule type" value="Genomic_DNA"/>
</dbReference>
<dbReference type="PANTHER" id="PTHR30535">
    <property type="entry name" value="VITAMIN B12-BINDING PROTEIN"/>
    <property type="match status" value="1"/>
</dbReference>
<keyword evidence="2" id="KW-0675">Receptor</keyword>
<evidence type="ECO:0000256" key="1">
    <source>
        <dbReference type="ARBA" id="ARBA00008814"/>
    </source>
</evidence>
<evidence type="ECO:0000313" key="3">
    <source>
        <dbReference type="Proteomes" id="UP001500957"/>
    </source>
</evidence>
<dbReference type="PANTHER" id="PTHR30535:SF35">
    <property type="entry name" value="PERIPLASMIC BINDING PROTEIN"/>
    <property type="match status" value="1"/>
</dbReference>
<sequence>MWAGTARWGETLPGRTEGAGAVREAMPGSLGRVSVRRIVSLVPSLTEAVGETAPELLVGVTDWCTHPPGLDCARVRGTKNPDVDAIEALAPDLVLAAFEENRQPDLDELRARGLEVWVCDIRDVDSALTSLAAMLERCGLGRPDWLAAAEAAWAQPAPTPRRKVAVPIWRKPWMVAGADTFTTSVLDRLGLDNVFDDPPADASERYPKADPDEVRARGAELVVLPDEPYVFTALDGPEAFPGLDVALVSGRLLTWYGPSMATAREELLAALAAARPGADWAVDR</sequence>
<comment type="similarity">
    <text evidence="1">Belongs to the bacterial solute-binding protein 8 family.</text>
</comment>
<keyword evidence="3" id="KW-1185">Reference proteome</keyword>
<name>A0ABP3SB59_9ACTN</name>
<protein>
    <submittedName>
        <fullName evidence="2">Helical backbone metal receptor</fullName>
    </submittedName>
</protein>
<reference evidence="3" key="1">
    <citation type="journal article" date="2019" name="Int. J. Syst. Evol. Microbiol.">
        <title>The Global Catalogue of Microorganisms (GCM) 10K type strain sequencing project: providing services to taxonomists for standard genome sequencing and annotation.</title>
        <authorList>
            <consortium name="The Broad Institute Genomics Platform"/>
            <consortium name="The Broad Institute Genome Sequencing Center for Infectious Disease"/>
            <person name="Wu L."/>
            <person name="Ma J."/>
        </authorList>
    </citation>
    <scope>NUCLEOTIDE SEQUENCE [LARGE SCALE GENOMIC DNA]</scope>
    <source>
        <strain evidence="3">JCM 10671</strain>
    </source>
</reference>
<proteinExistence type="inferred from homology"/>
<comment type="caution">
    <text evidence="2">The sequence shown here is derived from an EMBL/GenBank/DDBJ whole genome shotgun (WGS) entry which is preliminary data.</text>
</comment>
<dbReference type="InterPro" id="IPR054828">
    <property type="entry name" value="Vit_B12_bind_prot"/>
</dbReference>
<gene>
    <name evidence="2" type="ORF">GCM10009547_33610</name>
</gene>
<dbReference type="InterPro" id="IPR050902">
    <property type="entry name" value="ABC_Transporter_SBP"/>
</dbReference>
<dbReference type="Proteomes" id="UP001500957">
    <property type="component" value="Unassembled WGS sequence"/>
</dbReference>
<dbReference type="Gene3D" id="3.40.50.1980">
    <property type="entry name" value="Nitrogenase molybdenum iron protein domain"/>
    <property type="match status" value="2"/>
</dbReference>
<accession>A0ABP3SB59</accession>
<organism evidence="2 3">
    <name type="scientific">Sporichthya brevicatena</name>
    <dbReference type="NCBI Taxonomy" id="171442"/>
    <lineage>
        <taxon>Bacteria</taxon>
        <taxon>Bacillati</taxon>
        <taxon>Actinomycetota</taxon>
        <taxon>Actinomycetes</taxon>
        <taxon>Sporichthyales</taxon>
        <taxon>Sporichthyaceae</taxon>
        <taxon>Sporichthya</taxon>
    </lineage>
</organism>
<dbReference type="NCBIfam" id="NF038402">
    <property type="entry name" value="TroA_like"/>
    <property type="match status" value="1"/>
</dbReference>